<reference evidence="4 5" key="2">
    <citation type="submission" date="2019-10" db="EMBL/GenBank/DDBJ databases">
        <title>Genome Sequences from Six Type Strain Members of the Archaeal Family Sulfolobaceae: Acidianus ambivalens, Acidianus infernus, Metallosphaera prunae, Stygiolobus azoricus, Sulfolobus metallicus, and Sulfurisphaera ohwakuensis.</title>
        <authorList>
            <person name="Counts J.A."/>
            <person name="Kelly R.M."/>
        </authorList>
    </citation>
    <scope>NUCLEOTIDE SEQUENCE [LARGE SCALE GENOMIC DNA]</scope>
    <source>
        <strain evidence="4 5">LEI 10</strain>
    </source>
</reference>
<protein>
    <submittedName>
        <fullName evidence="4">Amidohydrolase family protein</fullName>
    </submittedName>
</protein>
<evidence type="ECO:0000313" key="5">
    <source>
        <dbReference type="Proteomes" id="UP000426328"/>
    </source>
</evidence>
<keyword evidence="5" id="KW-1185">Reference proteome</keyword>
<dbReference type="Gene3D" id="3.20.20.140">
    <property type="entry name" value="Metal-dependent hydrolases"/>
    <property type="match status" value="1"/>
</dbReference>
<sequence>MEVFNKTYTLKNCSFVIDSEKTLENTNIIIENGKIKSIGKETEGDEIDCSEYVVTPGFVNSHTHSAMIFLRGYYDDSELQEWLDKMWEKERSVSKDILKISSELAVLEMLSSGTTAFVDMYFNPEDIVEISQQYGIRAAAGYTFLDKIFDPEEVAKMQRRLRETNLFKPIINVHSIYAVNEKTLLLAKDLAEEQNTWINIHLSETRREIYETKLRKGKFPVEYLHSLGITKFQAVHLGWVASWEIEMLKDSVTVTHCPTSNMKLATAGAFPFYEMMNAGINVTIGTDGPASNNSLDIIREMKNAVLLQRHSYWDTRIKALHVFKAATENGYKLLGIKGGLIKEGYVADLILFNKDDLYPLKKDRLLSNIVYYATGENVNKIIINGRIIDKKFIKEKIHELAKKLNELI</sequence>
<dbReference type="SUPFAM" id="SSF51338">
    <property type="entry name" value="Composite domain of metallo-dependent hydrolases"/>
    <property type="match status" value="1"/>
</dbReference>
<gene>
    <name evidence="4" type="ORF">D1866_10490</name>
    <name evidence="3" type="ORF">GFB69_01930</name>
</gene>
<dbReference type="Pfam" id="PF01979">
    <property type="entry name" value="Amidohydro_1"/>
    <property type="match status" value="1"/>
</dbReference>
<dbReference type="CDD" id="cd01298">
    <property type="entry name" value="ATZ_TRZ_like"/>
    <property type="match status" value="1"/>
</dbReference>
<dbReference type="Gene3D" id="2.30.40.10">
    <property type="entry name" value="Urease, subunit C, domain 1"/>
    <property type="match status" value="1"/>
</dbReference>
<dbReference type="Proteomes" id="UP000474054">
    <property type="component" value="Unassembled WGS sequence"/>
</dbReference>
<dbReference type="PANTHER" id="PTHR43794">
    <property type="entry name" value="AMINOHYDROLASE SSNA-RELATED"/>
    <property type="match status" value="1"/>
</dbReference>
<dbReference type="EMBL" id="CP045482">
    <property type="protein sequence ID" value="QGR22353.1"/>
    <property type="molecule type" value="Genomic_DNA"/>
</dbReference>
<dbReference type="EMBL" id="WHYS01000001">
    <property type="protein sequence ID" value="MQL54544.1"/>
    <property type="molecule type" value="Genomic_DNA"/>
</dbReference>
<keyword evidence="1 4" id="KW-0378">Hydrolase</keyword>
<evidence type="ECO:0000313" key="4">
    <source>
        <dbReference type="EMBL" id="QGR22353.1"/>
    </source>
</evidence>
<dbReference type="AlphaFoldDB" id="A0A650CX21"/>
<dbReference type="InterPro" id="IPR050287">
    <property type="entry name" value="MTA/SAH_deaminase"/>
</dbReference>
<dbReference type="RefSeq" id="WP_152939705.1">
    <property type="nucleotide sequence ID" value="NZ_CP045482.1"/>
</dbReference>
<dbReference type="Proteomes" id="UP000426328">
    <property type="component" value="Chromosome"/>
</dbReference>
<dbReference type="SUPFAM" id="SSF51556">
    <property type="entry name" value="Metallo-dependent hydrolases"/>
    <property type="match status" value="1"/>
</dbReference>
<dbReference type="InterPro" id="IPR032466">
    <property type="entry name" value="Metal_Hydrolase"/>
</dbReference>
<evidence type="ECO:0000256" key="1">
    <source>
        <dbReference type="ARBA" id="ARBA00022801"/>
    </source>
</evidence>
<dbReference type="GO" id="GO:0016810">
    <property type="term" value="F:hydrolase activity, acting on carbon-nitrogen (but not peptide) bonds"/>
    <property type="evidence" value="ECO:0007669"/>
    <property type="project" value="InterPro"/>
</dbReference>
<organism evidence="4 5">
    <name type="scientific">Acidianus ambivalens</name>
    <name type="common">Desulfurolobus ambivalens</name>
    <dbReference type="NCBI Taxonomy" id="2283"/>
    <lineage>
        <taxon>Archaea</taxon>
        <taxon>Thermoproteota</taxon>
        <taxon>Thermoprotei</taxon>
        <taxon>Sulfolobales</taxon>
        <taxon>Sulfolobaceae</taxon>
        <taxon>Acidianus</taxon>
    </lineage>
</organism>
<reference evidence="3 6" key="1">
    <citation type="submission" date="2019-10" db="EMBL/GenBank/DDBJ databases">
        <title>Comparative genomics of sulfur disproportionating microorganisms.</title>
        <authorList>
            <person name="Ward L.M."/>
            <person name="Bertran E."/>
            <person name="Johnston D."/>
        </authorList>
    </citation>
    <scope>NUCLEOTIDE SEQUENCE [LARGE SCALE GENOMIC DNA]</scope>
    <source>
        <strain evidence="3 6">DSM 3772</strain>
    </source>
</reference>
<feature type="domain" description="Amidohydrolase-related" evidence="2">
    <location>
        <begin position="53"/>
        <end position="387"/>
    </location>
</feature>
<name>A0A650CX21_ACIAM</name>
<dbReference type="GeneID" id="42780163"/>
<dbReference type="InterPro" id="IPR011059">
    <property type="entry name" value="Metal-dep_hydrolase_composite"/>
</dbReference>
<accession>A0A650CX21</accession>
<evidence type="ECO:0000259" key="2">
    <source>
        <dbReference type="Pfam" id="PF01979"/>
    </source>
</evidence>
<dbReference type="KEGG" id="aamb:D1866_10490"/>
<proteinExistence type="predicted"/>
<dbReference type="PANTHER" id="PTHR43794:SF11">
    <property type="entry name" value="AMIDOHYDROLASE-RELATED DOMAIN-CONTAINING PROTEIN"/>
    <property type="match status" value="1"/>
</dbReference>
<evidence type="ECO:0000313" key="6">
    <source>
        <dbReference type="Proteomes" id="UP000474054"/>
    </source>
</evidence>
<evidence type="ECO:0000313" key="3">
    <source>
        <dbReference type="EMBL" id="MQL54544.1"/>
    </source>
</evidence>
<dbReference type="InterPro" id="IPR006680">
    <property type="entry name" value="Amidohydro-rel"/>
</dbReference>